<protein>
    <submittedName>
        <fullName evidence="2">Sigma-E processing peptidase SpoIIGA</fullName>
    </submittedName>
</protein>
<evidence type="ECO:0000313" key="3">
    <source>
        <dbReference type="Proteomes" id="UP000533476"/>
    </source>
</evidence>
<dbReference type="AlphaFoldDB" id="A0A7Y0L1L2"/>
<feature type="transmembrane region" description="Helical" evidence="1">
    <location>
        <begin position="121"/>
        <end position="138"/>
    </location>
</feature>
<evidence type="ECO:0000313" key="2">
    <source>
        <dbReference type="EMBL" id="NMP21621.1"/>
    </source>
</evidence>
<sequence>MVNGISTLLFSLEMDWVLVWLTAKLLGHRTTTLRITLAASVGLLPTLWVLLRQNLYAVPWELGLVWPLVMMAVAFKGLARRFWLKGLVLFYAMSLLAGGLMNAGLSWLRLYSPGFPGWVDWALLAPAALIVLGLWMPTRRVRQLVGREAYGEIELELQKRVLRLPVLWDSGNELTDAKTRRPVVIVEMAAALDWIPGDLLPWILAVHRQETDVRPPELWQDRASGVPFHTINGQGVLPAVPVDRARGQYNDRWHAMVPQMVAFAPGRITRDHSYHALATPKSLIHYPNERVGA</sequence>
<keyword evidence="1" id="KW-0472">Membrane</keyword>
<dbReference type="GO" id="GO:0006508">
    <property type="term" value="P:proteolysis"/>
    <property type="evidence" value="ECO:0007669"/>
    <property type="project" value="InterPro"/>
</dbReference>
<accession>A0A7Y0L1L2</accession>
<dbReference type="InterPro" id="IPR005081">
    <property type="entry name" value="SpoIIGA"/>
</dbReference>
<feature type="transmembrane region" description="Helical" evidence="1">
    <location>
        <begin position="82"/>
        <end position="101"/>
    </location>
</feature>
<proteinExistence type="predicted"/>
<gene>
    <name evidence="2" type="ORF">HIJ39_04535</name>
</gene>
<name>A0A7Y0L1L2_9FIRM</name>
<organism evidence="2 3">
    <name type="scientific">Sulfobacillus harzensis</name>
    <dbReference type="NCBI Taxonomy" id="2729629"/>
    <lineage>
        <taxon>Bacteria</taxon>
        <taxon>Bacillati</taxon>
        <taxon>Bacillota</taxon>
        <taxon>Clostridia</taxon>
        <taxon>Eubacteriales</taxon>
        <taxon>Clostridiales Family XVII. Incertae Sedis</taxon>
        <taxon>Sulfobacillus</taxon>
    </lineage>
</organism>
<keyword evidence="3" id="KW-1185">Reference proteome</keyword>
<dbReference type="EMBL" id="JABBVZ010000010">
    <property type="protein sequence ID" value="NMP21621.1"/>
    <property type="molecule type" value="Genomic_DNA"/>
</dbReference>
<dbReference type="Proteomes" id="UP000533476">
    <property type="component" value="Unassembled WGS sequence"/>
</dbReference>
<dbReference type="RefSeq" id="WP_169097163.1">
    <property type="nucleotide sequence ID" value="NZ_JABBVZ010000010.1"/>
</dbReference>
<dbReference type="GO" id="GO:0004190">
    <property type="term" value="F:aspartic-type endopeptidase activity"/>
    <property type="evidence" value="ECO:0007669"/>
    <property type="project" value="InterPro"/>
</dbReference>
<comment type="caution">
    <text evidence="2">The sequence shown here is derived from an EMBL/GenBank/DDBJ whole genome shotgun (WGS) entry which is preliminary data.</text>
</comment>
<keyword evidence="1" id="KW-1133">Transmembrane helix</keyword>
<evidence type="ECO:0000256" key="1">
    <source>
        <dbReference type="SAM" id="Phobius"/>
    </source>
</evidence>
<dbReference type="GO" id="GO:0030436">
    <property type="term" value="P:asexual sporulation"/>
    <property type="evidence" value="ECO:0007669"/>
    <property type="project" value="InterPro"/>
</dbReference>
<reference evidence="2 3" key="1">
    <citation type="submission" date="2020-04" db="EMBL/GenBank/DDBJ databases">
        <authorList>
            <person name="Zhang R."/>
            <person name="Schippers A."/>
        </authorList>
    </citation>
    <scope>NUCLEOTIDE SEQUENCE [LARGE SCALE GENOMIC DNA]</scope>
    <source>
        <strain evidence="2 3">DSM 109850</strain>
    </source>
</reference>
<feature type="transmembrane region" description="Helical" evidence="1">
    <location>
        <begin position="33"/>
        <end position="51"/>
    </location>
</feature>
<keyword evidence="1" id="KW-0812">Transmembrane</keyword>
<feature type="transmembrane region" description="Helical" evidence="1">
    <location>
        <begin position="57"/>
        <end position="75"/>
    </location>
</feature>
<dbReference type="Pfam" id="PF03419">
    <property type="entry name" value="Peptidase_U4"/>
    <property type="match status" value="1"/>
</dbReference>